<feature type="compositionally biased region" description="Acidic residues" evidence="1">
    <location>
        <begin position="693"/>
        <end position="706"/>
    </location>
</feature>
<feature type="compositionally biased region" description="Basic and acidic residues" evidence="1">
    <location>
        <begin position="726"/>
        <end position="741"/>
    </location>
</feature>
<dbReference type="SMART" id="SM00717">
    <property type="entry name" value="SANT"/>
    <property type="match status" value="1"/>
</dbReference>
<feature type="compositionally biased region" description="Basic and acidic residues" evidence="1">
    <location>
        <begin position="464"/>
        <end position="473"/>
    </location>
</feature>
<feature type="compositionally biased region" description="Acidic residues" evidence="1">
    <location>
        <begin position="483"/>
        <end position="494"/>
    </location>
</feature>
<feature type="domain" description="HTH myb-type" evidence="3">
    <location>
        <begin position="739"/>
        <end position="786"/>
    </location>
</feature>
<dbReference type="AlphaFoldDB" id="A0A6A6DE80"/>
<reference evidence="4" key="1">
    <citation type="journal article" date="2020" name="Stud. Mycol.">
        <title>101 Dothideomycetes genomes: a test case for predicting lifestyles and emergence of pathogens.</title>
        <authorList>
            <person name="Haridas S."/>
            <person name="Albert R."/>
            <person name="Binder M."/>
            <person name="Bloem J."/>
            <person name="Labutti K."/>
            <person name="Salamov A."/>
            <person name="Andreopoulos B."/>
            <person name="Baker S."/>
            <person name="Barry K."/>
            <person name="Bills G."/>
            <person name="Bluhm B."/>
            <person name="Cannon C."/>
            <person name="Castanera R."/>
            <person name="Culley D."/>
            <person name="Daum C."/>
            <person name="Ezra D."/>
            <person name="Gonzalez J."/>
            <person name="Henrissat B."/>
            <person name="Kuo A."/>
            <person name="Liang C."/>
            <person name="Lipzen A."/>
            <person name="Lutzoni F."/>
            <person name="Magnuson J."/>
            <person name="Mondo S."/>
            <person name="Nolan M."/>
            <person name="Ohm R."/>
            <person name="Pangilinan J."/>
            <person name="Park H.-J."/>
            <person name="Ramirez L."/>
            <person name="Alfaro M."/>
            <person name="Sun H."/>
            <person name="Tritt A."/>
            <person name="Yoshinaga Y."/>
            <person name="Zwiers L.-H."/>
            <person name="Turgeon B."/>
            <person name="Goodwin S."/>
            <person name="Spatafora J."/>
            <person name="Crous P."/>
            <person name="Grigoriev I."/>
        </authorList>
    </citation>
    <scope>NUCLEOTIDE SEQUENCE</scope>
    <source>
        <strain evidence="4">CBS 207.26</strain>
    </source>
</reference>
<protein>
    <submittedName>
        <fullName evidence="4">Uncharacterized protein</fullName>
    </submittedName>
</protein>
<feature type="region of interest" description="Disordered" evidence="1">
    <location>
        <begin position="662"/>
        <end position="741"/>
    </location>
</feature>
<feature type="compositionally biased region" description="Polar residues" evidence="1">
    <location>
        <begin position="558"/>
        <end position="581"/>
    </location>
</feature>
<organism evidence="4 5">
    <name type="scientific">Zopfia rhizophila CBS 207.26</name>
    <dbReference type="NCBI Taxonomy" id="1314779"/>
    <lineage>
        <taxon>Eukaryota</taxon>
        <taxon>Fungi</taxon>
        <taxon>Dikarya</taxon>
        <taxon>Ascomycota</taxon>
        <taxon>Pezizomycotina</taxon>
        <taxon>Dothideomycetes</taxon>
        <taxon>Dothideomycetes incertae sedis</taxon>
        <taxon>Zopfiaceae</taxon>
        <taxon>Zopfia</taxon>
    </lineage>
</organism>
<keyword evidence="5" id="KW-1185">Reference proteome</keyword>
<sequence>MSRWRCVENGQEDALQHLLANHLGSHACSCDNAPSMVPVTTTYDSWAHGEDRLGDAEGYGLSDAVLTALDSGRSLYTALGWDTAFMRTRHDPALGGVLEEIATSGPNSILPTGEVSGLPIKMASSFSTLPLAPSLSIKYIPYIPPSLKPKTKSKPTPKSKPSITEHNLCEDGSPEYGGEWADIDDFPTNLLDSNASHSPDRGPLAQEKVASPLGSLHQDCEGGLEAISLQIPQSHQPNKEGVDQAAGVEEMNLAVERLFDGSSPEFPLVLDDDAAGASHSIRDIESGGGPREYQGQDLDAAGMRALSVENTGGVLPEQDEPHDVGMMSRLSATDKRKYASFADTITSSIELADLTSKPASEDSCSVKRRRLAQPQAESFVPSPVCTPTSTPPPDCGSQISSLRTSSNPNPGFPDSGSKGNSADIPDPPQSDLLDSVNGADGEHDGHGSDKELLEPLRQSISPSRRMEGDRHVNPDLYVGEVGESNEDELNCDEDEPRRASAATSQRRKPSNRPLQNSRRGPSRADLEHQSRSTMPARTLRQPKSAPARRHSRPKADITTRSACLPTSSPGTSAVHNRSTSYGPRGHVDCWPTDITLSQVPKCTTLVTAIVRYHEITSKLVPKPLTVVRDMLGDEGQLIRMMQVTSDSWLLVGCRYTDALNAGRSSTQRSGDYRAWKTGARSPHGKGANNDAVGLDEDEDDRDDEFENSGQSSGSETGDDDSDAGTDDGRETRRVDVRTRAPWSKSDEQRLLAYKCKMGMKWDDIYPLFPNRTRGAIQARWYILRGK</sequence>
<dbReference type="SUPFAM" id="SSF46689">
    <property type="entry name" value="Homeodomain-like"/>
    <property type="match status" value="1"/>
</dbReference>
<dbReference type="PROSITE" id="PS51294">
    <property type="entry name" value="HTH_MYB"/>
    <property type="match status" value="1"/>
</dbReference>
<feature type="domain" description="Myb-like" evidence="2">
    <location>
        <begin position="739"/>
        <end position="784"/>
    </location>
</feature>
<dbReference type="OrthoDB" id="3562657at2759"/>
<dbReference type="InterPro" id="IPR001005">
    <property type="entry name" value="SANT/Myb"/>
</dbReference>
<feature type="compositionally biased region" description="Basic and acidic residues" evidence="1">
    <location>
        <begin position="440"/>
        <end position="454"/>
    </location>
</feature>
<accession>A0A6A6DE80</accession>
<name>A0A6A6DE80_9PEZI</name>
<proteinExistence type="predicted"/>
<dbReference type="Proteomes" id="UP000800200">
    <property type="component" value="Unassembled WGS sequence"/>
</dbReference>
<dbReference type="Gene3D" id="1.10.10.60">
    <property type="entry name" value="Homeodomain-like"/>
    <property type="match status" value="1"/>
</dbReference>
<feature type="region of interest" description="Disordered" evidence="1">
    <location>
        <begin position="146"/>
        <end position="206"/>
    </location>
</feature>
<gene>
    <name evidence="4" type="ORF">K469DRAFT_812446</name>
</gene>
<feature type="region of interest" description="Disordered" evidence="1">
    <location>
        <begin position="356"/>
        <end position="581"/>
    </location>
</feature>
<evidence type="ECO:0000259" key="2">
    <source>
        <dbReference type="PROSITE" id="PS50090"/>
    </source>
</evidence>
<evidence type="ECO:0000256" key="1">
    <source>
        <dbReference type="SAM" id="MobiDB-lite"/>
    </source>
</evidence>
<dbReference type="EMBL" id="ML994701">
    <property type="protein sequence ID" value="KAF2176768.1"/>
    <property type="molecule type" value="Genomic_DNA"/>
</dbReference>
<dbReference type="CDD" id="cd00167">
    <property type="entry name" value="SANT"/>
    <property type="match status" value="1"/>
</dbReference>
<dbReference type="PROSITE" id="PS50090">
    <property type="entry name" value="MYB_LIKE"/>
    <property type="match status" value="1"/>
</dbReference>
<dbReference type="InterPro" id="IPR017930">
    <property type="entry name" value="Myb_dom"/>
</dbReference>
<feature type="compositionally biased region" description="Acidic residues" evidence="1">
    <location>
        <begin position="716"/>
        <end position="725"/>
    </location>
</feature>
<feature type="compositionally biased region" description="Polar residues" evidence="1">
    <location>
        <begin position="397"/>
        <end position="409"/>
    </location>
</feature>
<evidence type="ECO:0000259" key="3">
    <source>
        <dbReference type="PROSITE" id="PS51294"/>
    </source>
</evidence>
<dbReference type="InterPro" id="IPR009057">
    <property type="entry name" value="Homeodomain-like_sf"/>
</dbReference>
<evidence type="ECO:0000313" key="5">
    <source>
        <dbReference type="Proteomes" id="UP000800200"/>
    </source>
</evidence>
<evidence type="ECO:0000313" key="4">
    <source>
        <dbReference type="EMBL" id="KAF2176768.1"/>
    </source>
</evidence>